<dbReference type="InterPro" id="IPR013783">
    <property type="entry name" value="Ig-like_fold"/>
</dbReference>
<dbReference type="GO" id="GO:0005509">
    <property type="term" value="F:calcium ion binding"/>
    <property type="evidence" value="ECO:0007669"/>
    <property type="project" value="InterPro"/>
</dbReference>
<evidence type="ECO:0000313" key="1">
    <source>
        <dbReference type="EMBL" id="RDK06884.1"/>
    </source>
</evidence>
<dbReference type="Pfam" id="PF05345">
    <property type="entry name" value="He_PIG"/>
    <property type="match status" value="2"/>
</dbReference>
<evidence type="ECO:0008006" key="3">
    <source>
        <dbReference type="Google" id="ProtNLM"/>
    </source>
</evidence>
<gene>
    <name evidence="1" type="ORF">DN412_28875</name>
</gene>
<protein>
    <recommendedName>
        <fullName evidence="3">Dystroglycan-type cadherin-like domain-containing protein</fullName>
    </recommendedName>
</protein>
<dbReference type="SUPFAM" id="SSF49313">
    <property type="entry name" value="Cadherin-like"/>
    <property type="match status" value="1"/>
</dbReference>
<dbReference type="Gene3D" id="2.60.40.10">
    <property type="entry name" value="Immunoglobulins"/>
    <property type="match status" value="1"/>
</dbReference>
<dbReference type="InterPro" id="IPR015915">
    <property type="entry name" value="Kelch-typ_b-propeller"/>
</dbReference>
<dbReference type="SMART" id="SM00612">
    <property type="entry name" value="Kelch"/>
    <property type="match status" value="1"/>
</dbReference>
<dbReference type="EMBL" id="QKWJ01000052">
    <property type="protein sequence ID" value="RDK06884.1"/>
    <property type="molecule type" value="Genomic_DNA"/>
</dbReference>
<dbReference type="Gene3D" id="2.120.10.80">
    <property type="entry name" value="Kelch-type beta propeller"/>
    <property type="match status" value="1"/>
</dbReference>
<dbReference type="InterPro" id="IPR006652">
    <property type="entry name" value="Kelch_1"/>
</dbReference>
<dbReference type="GO" id="GO:0016020">
    <property type="term" value="C:membrane"/>
    <property type="evidence" value="ECO:0007669"/>
    <property type="project" value="InterPro"/>
</dbReference>
<accession>A0A370NMQ2</accession>
<dbReference type="RefSeq" id="WP_115214705.1">
    <property type="nucleotide sequence ID" value="NZ_QKWJ01000052.1"/>
</dbReference>
<evidence type="ECO:0000313" key="2">
    <source>
        <dbReference type="Proteomes" id="UP000255165"/>
    </source>
</evidence>
<keyword evidence="2" id="KW-1185">Reference proteome</keyword>
<reference evidence="2" key="1">
    <citation type="submission" date="2018-06" db="EMBL/GenBank/DDBJ databases">
        <authorList>
            <person name="Feng T."/>
            <person name="Jeon C.O."/>
        </authorList>
    </citation>
    <scope>NUCLEOTIDE SEQUENCE [LARGE SCALE GENOMIC DNA]</scope>
    <source>
        <strain evidence="2">S23</strain>
    </source>
</reference>
<organism evidence="1 2">
    <name type="scientific">Cupriavidus lacunae</name>
    <dbReference type="NCBI Taxonomy" id="2666307"/>
    <lineage>
        <taxon>Bacteria</taxon>
        <taxon>Pseudomonadati</taxon>
        <taxon>Pseudomonadota</taxon>
        <taxon>Betaproteobacteria</taxon>
        <taxon>Burkholderiales</taxon>
        <taxon>Burkholderiaceae</taxon>
        <taxon>Cupriavidus</taxon>
    </lineage>
</organism>
<dbReference type="AlphaFoldDB" id="A0A370NMQ2"/>
<dbReference type="InterPro" id="IPR015919">
    <property type="entry name" value="Cadherin-like_sf"/>
</dbReference>
<dbReference type="Proteomes" id="UP000255165">
    <property type="component" value="Unassembled WGS sequence"/>
</dbReference>
<sequence>MSPALPVGLVLDPQTGVITGTPTAVTASAVYTITGSNSADSVETQLTIEVAPQIEPPTSLAYLDPNPVYIVGLPIVDNEPQSSGGDITQFSVSPRLPTGLSINAQTGEISGTPTTAAAPTAYTITGSNSAGSVTAQVIIDVDNAVIGEWLPADAMNQGRSRHAATLLAGGQVLVAGGYKNGDALSSAELYDPASDSWSTTSGLAQARYYQTATLFARWPGARGRWIRQQCNLAVFGRAVRPDHGYMVGHRQHESGA</sequence>
<dbReference type="SUPFAM" id="SSF117281">
    <property type="entry name" value="Kelch motif"/>
    <property type="match status" value="1"/>
</dbReference>
<proteinExistence type="predicted"/>
<dbReference type="Pfam" id="PF01344">
    <property type="entry name" value="Kelch_1"/>
    <property type="match status" value="1"/>
</dbReference>
<comment type="caution">
    <text evidence="1">The sequence shown here is derived from an EMBL/GenBank/DDBJ whole genome shotgun (WGS) entry which is preliminary data.</text>
</comment>
<name>A0A370NMQ2_9BURK</name>